<dbReference type="PANTHER" id="PTHR11544">
    <property type="entry name" value="COLD SHOCK DOMAIN CONTAINING PROTEINS"/>
    <property type="match status" value="1"/>
</dbReference>
<reference evidence="3 6" key="2">
    <citation type="submission" date="2019-10" db="EMBL/GenBank/DDBJ databases">
        <title>Prolixibacter strains distinguished by the presence of nitrate reductase genes were adept at nitrate-dependent anaerobic corrosion of metallic iron and carbon steel.</title>
        <authorList>
            <person name="Iino T."/>
            <person name="Shono N."/>
            <person name="Ito K."/>
            <person name="Nakamura R."/>
            <person name="Sueoka K."/>
            <person name="Harayama S."/>
            <person name="Ohkuma M."/>
        </authorList>
    </citation>
    <scope>NUCLEOTIDE SEQUENCE [LARGE SCALE GENOMIC DNA]</scope>
    <source>
        <strain evidence="3 6">MIC1-1</strain>
    </source>
</reference>
<dbReference type="InterPro" id="IPR012340">
    <property type="entry name" value="NA-bd_OB-fold"/>
</dbReference>
<keyword evidence="6" id="KW-1185">Reference proteome</keyword>
<evidence type="ECO:0000313" key="4">
    <source>
        <dbReference type="EMBL" id="PSK83323.1"/>
    </source>
</evidence>
<reference evidence="4 5" key="1">
    <citation type="submission" date="2018-03" db="EMBL/GenBank/DDBJ databases">
        <title>Genomic Encyclopedia of Archaeal and Bacterial Type Strains, Phase II (KMG-II): from individual species to whole genera.</title>
        <authorList>
            <person name="Goeker M."/>
        </authorList>
    </citation>
    <scope>NUCLEOTIDE SEQUENCE [LARGE SCALE GENOMIC DNA]</scope>
    <source>
        <strain evidence="4 5">DSM 27267</strain>
    </source>
</reference>
<dbReference type="PROSITE" id="PS51857">
    <property type="entry name" value="CSD_2"/>
    <property type="match status" value="1"/>
</dbReference>
<feature type="compositionally biased region" description="Basic residues" evidence="1">
    <location>
        <begin position="13"/>
        <end position="22"/>
    </location>
</feature>
<dbReference type="AlphaFoldDB" id="A0A2P8CEC2"/>
<dbReference type="RefSeq" id="WP_106542114.1">
    <property type="nucleotide sequence ID" value="NZ_BLAU01000001.1"/>
</dbReference>
<evidence type="ECO:0000313" key="3">
    <source>
        <dbReference type="EMBL" id="GET21794.1"/>
    </source>
</evidence>
<name>A0A2P8CEC2_9BACT</name>
<dbReference type="GO" id="GO:0003676">
    <property type="term" value="F:nucleic acid binding"/>
    <property type="evidence" value="ECO:0007669"/>
    <property type="project" value="InterPro"/>
</dbReference>
<organism evidence="4 5">
    <name type="scientific">Prolixibacter denitrificans</name>
    <dbReference type="NCBI Taxonomy" id="1541063"/>
    <lineage>
        <taxon>Bacteria</taxon>
        <taxon>Pseudomonadati</taxon>
        <taxon>Bacteroidota</taxon>
        <taxon>Bacteroidia</taxon>
        <taxon>Marinilabiliales</taxon>
        <taxon>Prolixibacteraceae</taxon>
        <taxon>Prolixibacter</taxon>
    </lineage>
</organism>
<feature type="compositionally biased region" description="Basic and acidic residues" evidence="1">
    <location>
        <begin position="23"/>
        <end position="40"/>
    </location>
</feature>
<dbReference type="Gene3D" id="2.40.50.140">
    <property type="entry name" value="Nucleic acid-binding proteins"/>
    <property type="match status" value="1"/>
</dbReference>
<feature type="region of interest" description="Disordered" evidence="1">
    <location>
        <begin position="1"/>
        <end position="42"/>
    </location>
</feature>
<feature type="region of interest" description="Disordered" evidence="1">
    <location>
        <begin position="49"/>
        <end position="68"/>
    </location>
</feature>
<dbReference type="InterPro" id="IPR002059">
    <property type="entry name" value="CSP_DNA-bd"/>
</dbReference>
<dbReference type="EMBL" id="BLAU01000001">
    <property type="protein sequence ID" value="GET21794.1"/>
    <property type="molecule type" value="Genomic_DNA"/>
</dbReference>
<proteinExistence type="predicted"/>
<dbReference type="EMBL" id="PYGC01000004">
    <property type="protein sequence ID" value="PSK83323.1"/>
    <property type="molecule type" value="Genomic_DNA"/>
</dbReference>
<dbReference type="PRINTS" id="PR00050">
    <property type="entry name" value="COLDSHOCK"/>
</dbReference>
<dbReference type="InterPro" id="IPR050181">
    <property type="entry name" value="Cold_shock_domain"/>
</dbReference>
<dbReference type="InterPro" id="IPR011129">
    <property type="entry name" value="CSD"/>
</dbReference>
<evidence type="ECO:0000313" key="5">
    <source>
        <dbReference type="Proteomes" id="UP000240621"/>
    </source>
</evidence>
<dbReference type="SMART" id="SM00357">
    <property type="entry name" value="CSP"/>
    <property type="match status" value="1"/>
</dbReference>
<dbReference type="Pfam" id="PF00313">
    <property type="entry name" value="CSD"/>
    <property type="match status" value="1"/>
</dbReference>
<evidence type="ECO:0000256" key="1">
    <source>
        <dbReference type="SAM" id="MobiDB-lite"/>
    </source>
</evidence>
<comment type="caution">
    <text evidence="4">The sequence shown here is derived from an EMBL/GenBank/DDBJ whole genome shotgun (WGS) entry which is preliminary data.</text>
</comment>
<dbReference type="CDD" id="cd04458">
    <property type="entry name" value="CSP_CDS"/>
    <property type="match status" value="1"/>
</dbReference>
<evidence type="ECO:0000259" key="2">
    <source>
        <dbReference type="PROSITE" id="PS51857"/>
    </source>
</evidence>
<protein>
    <submittedName>
        <fullName evidence="4">Cold shock CspA family protein</fullName>
    </submittedName>
    <submittedName>
        <fullName evidence="3">Cold-shock protein</fullName>
    </submittedName>
</protein>
<evidence type="ECO:0000313" key="6">
    <source>
        <dbReference type="Proteomes" id="UP000396862"/>
    </source>
</evidence>
<dbReference type="SUPFAM" id="SSF50249">
    <property type="entry name" value="Nucleic acid-binding proteins"/>
    <property type="match status" value="1"/>
</dbReference>
<sequence>MGRSQETFNKKEVRNKKEKKRKEKEARRQARKENDKKNSLDDMIAYVDENGMITDTPPDPDKKTKTKAEDIEISIPKKEEMEQLDPIRKGKVTYYNDSKGYGFIRDTETQESVFVHVNNALDEINEGSKVTFEVEPGPKGPVAVRVKLLDQ</sequence>
<dbReference type="OrthoDB" id="1493235at2"/>
<accession>A0A2P8CEC2</accession>
<dbReference type="Proteomes" id="UP000396862">
    <property type="component" value="Unassembled WGS sequence"/>
</dbReference>
<dbReference type="Proteomes" id="UP000240621">
    <property type="component" value="Unassembled WGS sequence"/>
</dbReference>
<feature type="compositionally biased region" description="Basic and acidic residues" evidence="1">
    <location>
        <begin position="59"/>
        <end position="68"/>
    </location>
</feature>
<gene>
    <name evidence="4" type="ORF">CLV93_104253</name>
    <name evidence="3" type="ORF">JCM18694_20400</name>
</gene>
<feature type="domain" description="CSD" evidence="2">
    <location>
        <begin position="87"/>
        <end position="148"/>
    </location>
</feature>
<dbReference type="GO" id="GO:0005829">
    <property type="term" value="C:cytosol"/>
    <property type="evidence" value="ECO:0007669"/>
    <property type="project" value="UniProtKB-ARBA"/>
</dbReference>